<accession>A0A1I5NPM2</accession>
<dbReference type="Proteomes" id="UP000199236">
    <property type="component" value="Unassembled WGS sequence"/>
</dbReference>
<name>A0A1I5NPM2_9HYPH</name>
<gene>
    <name evidence="1" type="ORF">SAMN04488056_1393</name>
</gene>
<sequence>MSEAEPFYRKDAFLPFGGNFGASDIVPWLKEKGVRFLSNDQANKLNHDQLFDLLVTHLCVWNTVDPIPKISGDLTHYLIPFSFEDQEEISFNGQKLSELIESKINETLRPKKFIASCDPRHLIAVEIPTFSYDIVSSLAQNGGANTHFIIFDEGQDFWVTLCPEFPFIVISKREPIEKSELFGKNHSFWTDYFNKNISQAARLCSPDFLDMLKTTYISRVLRLT</sequence>
<dbReference type="AlphaFoldDB" id="A0A1I5NPM2"/>
<organism evidence="1 2">
    <name type="scientific">Cohaesibacter marisflavi</name>
    <dbReference type="NCBI Taxonomy" id="655353"/>
    <lineage>
        <taxon>Bacteria</taxon>
        <taxon>Pseudomonadati</taxon>
        <taxon>Pseudomonadota</taxon>
        <taxon>Alphaproteobacteria</taxon>
        <taxon>Hyphomicrobiales</taxon>
        <taxon>Cohaesibacteraceae</taxon>
    </lineage>
</organism>
<evidence type="ECO:0000313" key="1">
    <source>
        <dbReference type="EMBL" id="SFP23682.1"/>
    </source>
</evidence>
<dbReference type="EMBL" id="FOVR01000039">
    <property type="protein sequence ID" value="SFP23682.1"/>
    <property type="molecule type" value="Genomic_DNA"/>
</dbReference>
<proteinExistence type="predicted"/>
<evidence type="ECO:0000313" key="2">
    <source>
        <dbReference type="Proteomes" id="UP000199236"/>
    </source>
</evidence>
<dbReference type="RefSeq" id="WP_090075795.1">
    <property type="nucleotide sequence ID" value="NZ_FOVR01000039.1"/>
</dbReference>
<protein>
    <submittedName>
        <fullName evidence="1">Uncharacterized protein</fullName>
    </submittedName>
</protein>
<reference evidence="1 2" key="1">
    <citation type="submission" date="2016-10" db="EMBL/GenBank/DDBJ databases">
        <authorList>
            <person name="de Groot N.N."/>
        </authorList>
    </citation>
    <scope>NUCLEOTIDE SEQUENCE [LARGE SCALE GENOMIC DNA]</scope>
    <source>
        <strain evidence="1 2">CGMCC 1.9157</strain>
    </source>
</reference>
<keyword evidence="2" id="KW-1185">Reference proteome</keyword>
<dbReference type="STRING" id="655353.SAMN04488056_1393"/>